<evidence type="ECO:0000259" key="2">
    <source>
        <dbReference type="Pfam" id="PF05036"/>
    </source>
</evidence>
<dbReference type="Pfam" id="PF05036">
    <property type="entry name" value="SPOR"/>
    <property type="match status" value="1"/>
</dbReference>
<gene>
    <name evidence="3" type="ORF">QCL97_017875</name>
</gene>
<comment type="caution">
    <text evidence="3">The sequence shown here is derived from an EMBL/GenBank/DDBJ whole genome shotgun (WGS) entry which is preliminary data.</text>
</comment>
<dbReference type="EMBL" id="JAVFJF020000053">
    <property type="protein sequence ID" value="MEJ8676603.1"/>
    <property type="molecule type" value="Genomic_DNA"/>
</dbReference>
<feature type="region of interest" description="Disordered" evidence="1">
    <location>
        <begin position="83"/>
        <end position="234"/>
    </location>
</feature>
<dbReference type="InterPro" id="IPR052521">
    <property type="entry name" value="Cell_div_SPOR-domain"/>
</dbReference>
<dbReference type="PANTHER" id="PTHR38687">
    <property type="entry name" value="CELL DIVISION PROTEIN DEDD-RELATED"/>
    <property type="match status" value="1"/>
</dbReference>
<reference evidence="3 4" key="1">
    <citation type="submission" date="2023-12" db="EMBL/GenBank/DDBJ databases">
        <title>Evaluation and characterization of a potential secondary metabolite violacein from indigenous Chromobacterium amazonense SAM215.</title>
        <authorList>
            <person name="Tarafdar M.R."/>
            <person name="Abedin S.M."/>
            <person name="Atiqua A."/>
            <person name="Saha A."/>
            <person name="Khan S.N."/>
        </authorList>
    </citation>
    <scope>NUCLEOTIDE SEQUENCE [LARGE SCALE GENOMIC DNA]</scope>
    <source>
        <strain evidence="3 4">SAM215</strain>
    </source>
</reference>
<evidence type="ECO:0000313" key="3">
    <source>
        <dbReference type="EMBL" id="MEJ8676603.1"/>
    </source>
</evidence>
<dbReference type="InterPro" id="IPR036680">
    <property type="entry name" value="SPOR-like_sf"/>
</dbReference>
<protein>
    <submittedName>
        <fullName evidence="3">SPOR domain-containing protein</fullName>
    </submittedName>
</protein>
<name>A0ABU8V5Z7_9NEIS</name>
<dbReference type="SUPFAM" id="SSF110997">
    <property type="entry name" value="Sporulation related repeat"/>
    <property type="match status" value="1"/>
</dbReference>
<dbReference type="PANTHER" id="PTHR38687:SF1">
    <property type="entry name" value="CELL DIVISION PROTEIN DEDD"/>
    <property type="match status" value="1"/>
</dbReference>
<evidence type="ECO:0000313" key="4">
    <source>
        <dbReference type="Proteomes" id="UP001224516"/>
    </source>
</evidence>
<dbReference type="RefSeq" id="WP_307911428.1">
    <property type="nucleotide sequence ID" value="NZ_JAVFJF020000053.1"/>
</dbReference>
<dbReference type="Gene3D" id="3.30.70.1070">
    <property type="entry name" value="Sporulation related repeat"/>
    <property type="match status" value="1"/>
</dbReference>
<feature type="compositionally biased region" description="Low complexity" evidence="1">
    <location>
        <begin position="205"/>
        <end position="226"/>
    </location>
</feature>
<keyword evidence="4" id="KW-1185">Reference proteome</keyword>
<accession>A0ABU8V5Z7</accession>
<organism evidence="3 4">
    <name type="scientific">Chromobacterium amazonense</name>
    <dbReference type="NCBI Taxonomy" id="1382803"/>
    <lineage>
        <taxon>Bacteria</taxon>
        <taxon>Pseudomonadati</taxon>
        <taxon>Pseudomonadota</taxon>
        <taxon>Betaproteobacteria</taxon>
        <taxon>Neisseriales</taxon>
        <taxon>Chromobacteriaceae</taxon>
        <taxon>Chromobacterium</taxon>
    </lineage>
</organism>
<dbReference type="Proteomes" id="UP001224516">
    <property type="component" value="Unassembled WGS sequence"/>
</dbReference>
<feature type="domain" description="SPOR" evidence="2">
    <location>
        <begin position="239"/>
        <end position="300"/>
    </location>
</feature>
<evidence type="ECO:0000256" key="1">
    <source>
        <dbReference type="SAM" id="MobiDB-lite"/>
    </source>
</evidence>
<sequence length="308" mass="31208">MTPLGLPNSDEPAILAAFSNTCCTFHTGTMREQNQQQAPQIGPDESDLNSKLKKRLWIAGGLVAVAVAAIPLMDALTKPKVEMSTDAPAPSSGKIIKPASSPEAGVITPPKIASAPTAQSSAPAAEAGGGAPVAPAVNTPTTPDLSKTPAVANQQAASRHPAGTHATAPNQTQPAGKGASQEREPPPSKPASARQPGTPARSEGAAAPSMDSVAAAKVAPPAATTLPSPPAKAEPIGSSVGYQVQLGLFASMGNAQKLVKELQKHGIAAHTVTRVQVGPFKNRAEADEAMKKLRELGYAPLLAPSGQQ</sequence>
<proteinExistence type="predicted"/>
<dbReference type="InterPro" id="IPR007730">
    <property type="entry name" value="SPOR-like_dom"/>
</dbReference>
<feature type="compositionally biased region" description="Low complexity" evidence="1">
    <location>
        <begin position="113"/>
        <end position="143"/>
    </location>
</feature>